<dbReference type="GO" id="GO:0010468">
    <property type="term" value="P:regulation of gene expression"/>
    <property type="evidence" value="ECO:0007669"/>
    <property type="project" value="InterPro"/>
</dbReference>
<evidence type="ECO:0008006" key="3">
    <source>
        <dbReference type="Google" id="ProtNLM"/>
    </source>
</evidence>
<organism evidence="1 2">
    <name type="scientific">Selenihalanaerobacter shriftii</name>
    <dbReference type="NCBI Taxonomy" id="142842"/>
    <lineage>
        <taxon>Bacteria</taxon>
        <taxon>Bacillati</taxon>
        <taxon>Bacillota</taxon>
        <taxon>Clostridia</taxon>
        <taxon>Halanaerobiales</taxon>
        <taxon>Halobacteroidaceae</taxon>
        <taxon>Selenihalanaerobacter</taxon>
    </lineage>
</organism>
<dbReference type="Pfam" id="PF10955">
    <property type="entry name" value="Fin"/>
    <property type="match status" value="1"/>
</dbReference>
<dbReference type="InterPro" id="IPR020115">
    <property type="entry name" value="Fin"/>
</dbReference>
<name>A0A1T4N5V3_9FIRM</name>
<evidence type="ECO:0000313" key="2">
    <source>
        <dbReference type="Proteomes" id="UP000190625"/>
    </source>
</evidence>
<protein>
    <recommendedName>
        <fullName evidence="3">DUF2757 family protein</fullName>
    </recommendedName>
</protein>
<sequence length="73" mass="8420">MQLIYYCDRCNNLVDELDVEEVDEEKLGLSILTADEKEDIIKKTDDKMEIGIICDECETKEDLVSLVNDNLVH</sequence>
<dbReference type="AlphaFoldDB" id="A0A1T4N5V3"/>
<dbReference type="EMBL" id="FUWM01000013">
    <property type="protein sequence ID" value="SJZ74238.1"/>
    <property type="molecule type" value="Genomic_DNA"/>
</dbReference>
<evidence type="ECO:0000313" key="1">
    <source>
        <dbReference type="EMBL" id="SJZ74238.1"/>
    </source>
</evidence>
<gene>
    <name evidence="1" type="ORF">SAMN02745118_01692</name>
</gene>
<accession>A0A1T4N5V3</accession>
<reference evidence="2" key="1">
    <citation type="submission" date="2017-02" db="EMBL/GenBank/DDBJ databases">
        <authorList>
            <person name="Varghese N."/>
            <person name="Submissions S."/>
        </authorList>
    </citation>
    <scope>NUCLEOTIDE SEQUENCE [LARGE SCALE GENOMIC DNA]</scope>
    <source>
        <strain evidence="2">ATCC BAA-73</strain>
    </source>
</reference>
<dbReference type="Proteomes" id="UP000190625">
    <property type="component" value="Unassembled WGS sequence"/>
</dbReference>
<dbReference type="STRING" id="142842.SAMN02745118_01692"/>
<dbReference type="RefSeq" id="WP_078810156.1">
    <property type="nucleotide sequence ID" value="NZ_FUWM01000013.1"/>
</dbReference>
<keyword evidence="2" id="KW-1185">Reference proteome</keyword>
<proteinExistence type="predicted"/>